<dbReference type="InParanoid" id="G9ET08"/>
<name>G9ET08_9GAMM</name>
<dbReference type="GO" id="GO:0008198">
    <property type="term" value="F:ferrous iron binding"/>
    <property type="evidence" value="ECO:0007669"/>
    <property type="project" value="TreeGrafter"/>
</dbReference>
<evidence type="ECO:0000256" key="3">
    <source>
        <dbReference type="ARBA" id="ARBA00022896"/>
    </source>
</evidence>
<dbReference type="InterPro" id="IPR005123">
    <property type="entry name" value="Oxoglu/Fe-dep_dioxygenase_dom"/>
</dbReference>
<keyword evidence="9" id="KW-1185">Reference proteome</keyword>
<dbReference type="Pfam" id="PF13640">
    <property type="entry name" value="2OG-FeII_Oxy_3"/>
    <property type="match status" value="1"/>
</dbReference>
<dbReference type="AlphaFoldDB" id="G9ET08"/>
<sequence>MNIELITHDLCTQGFHLIDAWLGQEHCQALRTEAQTLYTQGLFRGAKIGLNVASHKNETIRTDEILWLEGNELNPAVQIFLAQIQRLVQMLNQSLFLGLNEFETHFASYQPGTYYKKHIDQFAAQKTRKISFVYYLNQDWRDEYGGALKIYDKEEQLIQQIAPVENRFICFNSELPHEVAVTHQPRYSITGWMKTRALFSVPLPSSSL</sequence>
<dbReference type="GO" id="GO:0071456">
    <property type="term" value="P:cellular response to hypoxia"/>
    <property type="evidence" value="ECO:0007669"/>
    <property type="project" value="TreeGrafter"/>
</dbReference>
<dbReference type="InterPro" id="IPR044862">
    <property type="entry name" value="Pro_4_hyd_alph_FE2OG_OXY"/>
</dbReference>
<dbReference type="PANTHER" id="PTHR12907:SF26">
    <property type="entry name" value="HIF PROLYL HYDROXYLASE, ISOFORM C"/>
    <property type="match status" value="1"/>
</dbReference>
<dbReference type="RefSeq" id="WP_006872312.1">
    <property type="nucleotide sequence ID" value="NZ_JH413847.1"/>
</dbReference>
<evidence type="ECO:0000256" key="2">
    <source>
        <dbReference type="ARBA" id="ARBA00022723"/>
    </source>
</evidence>
<keyword evidence="5" id="KW-0560">Oxidoreductase</keyword>
<dbReference type="GO" id="GO:0031543">
    <property type="term" value="F:peptidyl-proline dioxygenase activity"/>
    <property type="evidence" value="ECO:0007669"/>
    <property type="project" value="TreeGrafter"/>
</dbReference>
<gene>
    <name evidence="8" type="ORF">LDG_8437</name>
</gene>
<evidence type="ECO:0000256" key="1">
    <source>
        <dbReference type="ARBA" id="ARBA00001961"/>
    </source>
</evidence>
<dbReference type="eggNOG" id="COG3751">
    <property type="taxonomic scope" value="Bacteria"/>
</dbReference>
<evidence type="ECO:0000313" key="8">
    <source>
        <dbReference type="EMBL" id="EHL29475.1"/>
    </source>
</evidence>
<dbReference type="Proteomes" id="UP000002770">
    <property type="component" value="Unassembled WGS sequence"/>
</dbReference>
<evidence type="ECO:0000313" key="9">
    <source>
        <dbReference type="Proteomes" id="UP000002770"/>
    </source>
</evidence>
<dbReference type="PANTHER" id="PTHR12907">
    <property type="entry name" value="EGL NINE HOMOLOG-RELATED"/>
    <property type="match status" value="1"/>
</dbReference>
<keyword evidence="6" id="KW-0408">Iron</keyword>
<dbReference type="HOGENOM" id="CLU_022206_1_0_6"/>
<dbReference type="STRING" id="658187.LDG_8437"/>
<keyword evidence="4" id="KW-0223">Dioxygenase</keyword>
<dbReference type="Gene3D" id="2.60.120.620">
    <property type="entry name" value="q2cbj1_9rhob like domain"/>
    <property type="match status" value="1"/>
</dbReference>
<dbReference type="PROSITE" id="PS51471">
    <property type="entry name" value="FE2OG_OXY"/>
    <property type="match status" value="1"/>
</dbReference>
<dbReference type="GO" id="GO:0031418">
    <property type="term" value="F:L-ascorbic acid binding"/>
    <property type="evidence" value="ECO:0007669"/>
    <property type="project" value="UniProtKB-KW"/>
</dbReference>
<dbReference type="InterPro" id="IPR006620">
    <property type="entry name" value="Pro_4_hyd_alph"/>
</dbReference>
<dbReference type="InterPro" id="IPR051559">
    <property type="entry name" value="HIF_prolyl_hydroxylases"/>
</dbReference>
<protein>
    <recommendedName>
        <fullName evidence="7">Fe2OG dioxygenase domain-containing protein</fullName>
    </recommendedName>
</protein>
<accession>G9ET08</accession>
<feature type="domain" description="Fe2OG dioxygenase" evidence="7">
    <location>
        <begin position="93"/>
        <end position="195"/>
    </location>
</feature>
<dbReference type="SMART" id="SM00702">
    <property type="entry name" value="P4Hc"/>
    <property type="match status" value="1"/>
</dbReference>
<evidence type="ECO:0000259" key="7">
    <source>
        <dbReference type="PROSITE" id="PS51471"/>
    </source>
</evidence>
<dbReference type="OrthoDB" id="9783171at2"/>
<dbReference type="EMBL" id="JH413847">
    <property type="protein sequence ID" value="EHL29475.1"/>
    <property type="molecule type" value="Genomic_DNA"/>
</dbReference>
<evidence type="ECO:0000256" key="4">
    <source>
        <dbReference type="ARBA" id="ARBA00022964"/>
    </source>
</evidence>
<keyword evidence="2" id="KW-0479">Metal-binding</keyword>
<evidence type="ECO:0000256" key="5">
    <source>
        <dbReference type="ARBA" id="ARBA00023002"/>
    </source>
</evidence>
<keyword evidence="3" id="KW-0847">Vitamin C</keyword>
<proteinExistence type="predicted"/>
<organism evidence="8 9">
    <name type="scientific">Legionella drancourtii LLAP12</name>
    <dbReference type="NCBI Taxonomy" id="658187"/>
    <lineage>
        <taxon>Bacteria</taxon>
        <taxon>Pseudomonadati</taxon>
        <taxon>Pseudomonadota</taxon>
        <taxon>Gammaproteobacteria</taxon>
        <taxon>Legionellales</taxon>
        <taxon>Legionellaceae</taxon>
        <taxon>Legionella</taxon>
    </lineage>
</organism>
<evidence type="ECO:0000256" key="6">
    <source>
        <dbReference type="ARBA" id="ARBA00023004"/>
    </source>
</evidence>
<reference evidence="8 9" key="1">
    <citation type="journal article" date="2011" name="BMC Genomics">
        <title>Insight into cross-talk between intra-amoebal pathogens.</title>
        <authorList>
            <person name="Gimenez G."/>
            <person name="Bertelli C."/>
            <person name="Moliner C."/>
            <person name="Robert C."/>
            <person name="Raoult D."/>
            <person name="Fournier P.E."/>
            <person name="Greub G."/>
        </authorList>
    </citation>
    <scope>NUCLEOTIDE SEQUENCE [LARGE SCALE GENOMIC DNA]</scope>
    <source>
        <strain evidence="8 9">LLAP12</strain>
    </source>
</reference>
<comment type="cofactor">
    <cofactor evidence="1">
        <name>L-ascorbate</name>
        <dbReference type="ChEBI" id="CHEBI:38290"/>
    </cofactor>
</comment>